<keyword evidence="10" id="KW-1185">Reference proteome</keyword>
<name>A0ABV0S397_9TELE</name>
<feature type="domain" description="C2H2-type" evidence="8">
    <location>
        <begin position="46"/>
        <end position="73"/>
    </location>
</feature>
<evidence type="ECO:0000256" key="1">
    <source>
        <dbReference type="ARBA" id="ARBA00004123"/>
    </source>
</evidence>
<dbReference type="SUPFAM" id="SSF57667">
    <property type="entry name" value="beta-beta-alpha zinc fingers"/>
    <property type="match status" value="1"/>
</dbReference>
<proteinExistence type="predicted"/>
<comment type="subcellular location">
    <subcellularLocation>
        <location evidence="1">Nucleus</location>
    </subcellularLocation>
</comment>
<evidence type="ECO:0000256" key="5">
    <source>
        <dbReference type="ARBA" id="ARBA00022833"/>
    </source>
</evidence>
<dbReference type="PANTHER" id="PTHR16515:SF66">
    <property type="entry name" value="C2H2-TYPE DOMAIN-CONTAINING PROTEIN"/>
    <property type="match status" value="1"/>
</dbReference>
<keyword evidence="4 7" id="KW-0863">Zinc-finger</keyword>
<feature type="domain" description="C2H2-type" evidence="8">
    <location>
        <begin position="18"/>
        <end position="45"/>
    </location>
</feature>
<dbReference type="Gene3D" id="3.30.160.60">
    <property type="entry name" value="Classic Zinc Finger"/>
    <property type="match status" value="3"/>
</dbReference>
<dbReference type="Proteomes" id="UP001434883">
    <property type="component" value="Unassembled WGS sequence"/>
</dbReference>
<dbReference type="EMBL" id="JAHRIN010067592">
    <property type="protein sequence ID" value="MEQ2214715.1"/>
    <property type="molecule type" value="Genomic_DNA"/>
</dbReference>
<organism evidence="9 10">
    <name type="scientific">Xenoophorus captivus</name>
    <dbReference type="NCBI Taxonomy" id="1517983"/>
    <lineage>
        <taxon>Eukaryota</taxon>
        <taxon>Metazoa</taxon>
        <taxon>Chordata</taxon>
        <taxon>Craniata</taxon>
        <taxon>Vertebrata</taxon>
        <taxon>Euteleostomi</taxon>
        <taxon>Actinopterygii</taxon>
        <taxon>Neopterygii</taxon>
        <taxon>Teleostei</taxon>
        <taxon>Neoteleostei</taxon>
        <taxon>Acanthomorphata</taxon>
        <taxon>Ovalentaria</taxon>
        <taxon>Atherinomorphae</taxon>
        <taxon>Cyprinodontiformes</taxon>
        <taxon>Goodeidae</taxon>
        <taxon>Xenoophorus</taxon>
    </lineage>
</organism>
<feature type="non-terminal residue" evidence="9">
    <location>
        <position position="1"/>
    </location>
</feature>
<dbReference type="PROSITE" id="PS00028">
    <property type="entry name" value="ZINC_FINGER_C2H2_1"/>
    <property type="match status" value="2"/>
</dbReference>
<evidence type="ECO:0000256" key="3">
    <source>
        <dbReference type="ARBA" id="ARBA00022737"/>
    </source>
</evidence>
<accession>A0ABV0S397</accession>
<dbReference type="InterPro" id="IPR036236">
    <property type="entry name" value="Znf_C2H2_sf"/>
</dbReference>
<evidence type="ECO:0000259" key="8">
    <source>
        <dbReference type="PROSITE" id="PS50157"/>
    </source>
</evidence>
<dbReference type="PROSITE" id="PS50157">
    <property type="entry name" value="ZINC_FINGER_C2H2_2"/>
    <property type="match status" value="3"/>
</dbReference>
<keyword evidence="6" id="KW-0539">Nucleus</keyword>
<protein>
    <recommendedName>
        <fullName evidence="8">C2H2-type domain-containing protein</fullName>
    </recommendedName>
</protein>
<sequence length="82" mass="9670">YSSELQRHRRVHTGEKPFKCANCDKSFKQREHLAKHQSVHSRETQFKCVWCGERFVDLTALQEHTVQHTAENENFPEASCIQ</sequence>
<dbReference type="Pfam" id="PF00096">
    <property type="entry name" value="zf-C2H2"/>
    <property type="match status" value="1"/>
</dbReference>
<reference evidence="9 10" key="1">
    <citation type="submission" date="2021-06" db="EMBL/GenBank/DDBJ databases">
        <authorList>
            <person name="Palmer J.M."/>
        </authorList>
    </citation>
    <scope>NUCLEOTIDE SEQUENCE [LARGE SCALE GENOMIC DNA]</scope>
    <source>
        <strain evidence="9 10">XC_2019</strain>
        <tissue evidence="9">Muscle</tissue>
    </source>
</reference>
<feature type="domain" description="C2H2-type" evidence="8">
    <location>
        <begin position="1"/>
        <end position="17"/>
    </location>
</feature>
<evidence type="ECO:0000256" key="4">
    <source>
        <dbReference type="ARBA" id="ARBA00022771"/>
    </source>
</evidence>
<gene>
    <name evidence="9" type="ORF">XENOCAPTIV_017904</name>
</gene>
<dbReference type="InterPro" id="IPR050331">
    <property type="entry name" value="Zinc_finger"/>
</dbReference>
<evidence type="ECO:0000256" key="6">
    <source>
        <dbReference type="ARBA" id="ARBA00023242"/>
    </source>
</evidence>
<evidence type="ECO:0000313" key="10">
    <source>
        <dbReference type="Proteomes" id="UP001434883"/>
    </source>
</evidence>
<comment type="caution">
    <text evidence="9">The sequence shown here is derived from an EMBL/GenBank/DDBJ whole genome shotgun (WGS) entry which is preliminary data.</text>
</comment>
<dbReference type="PANTHER" id="PTHR16515">
    <property type="entry name" value="PR DOMAIN ZINC FINGER PROTEIN"/>
    <property type="match status" value="1"/>
</dbReference>
<evidence type="ECO:0000313" key="9">
    <source>
        <dbReference type="EMBL" id="MEQ2214715.1"/>
    </source>
</evidence>
<dbReference type="SMART" id="SM00355">
    <property type="entry name" value="ZnF_C2H2"/>
    <property type="match status" value="2"/>
</dbReference>
<evidence type="ECO:0000256" key="7">
    <source>
        <dbReference type="PROSITE-ProRule" id="PRU00042"/>
    </source>
</evidence>
<dbReference type="InterPro" id="IPR013087">
    <property type="entry name" value="Znf_C2H2_type"/>
</dbReference>
<evidence type="ECO:0000256" key="2">
    <source>
        <dbReference type="ARBA" id="ARBA00022723"/>
    </source>
</evidence>
<keyword evidence="2" id="KW-0479">Metal-binding</keyword>
<dbReference type="Pfam" id="PF13465">
    <property type="entry name" value="zf-H2C2_2"/>
    <property type="match status" value="1"/>
</dbReference>
<keyword evidence="5" id="KW-0862">Zinc</keyword>
<keyword evidence="3" id="KW-0677">Repeat</keyword>